<accession>Q2GEQ0</accession>
<evidence type="ECO:0000256" key="1">
    <source>
        <dbReference type="SAM" id="Phobius"/>
    </source>
</evidence>
<feature type="transmembrane region" description="Helical" evidence="1">
    <location>
        <begin position="35"/>
        <end position="57"/>
    </location>
</feature>
<dbReference type="EMBL" id="CP000237">
    <property type="protein sequence ID" value="ABD46343.1"/>
    <property type="molecule type" value="Genomic_DNA"/>
</dbReference>
<organism evidence="2 3">
    <name type="scientific">Ehrlichia sennetsu (strain ATCC VR-367 / Miyayama)</name>
    <name type="common">Neorickettsia sennetsu</name>
    <dbReference type="NCBI Taxonomy" id="222891"/>
    <lineage>
        <taxon>Bacteria</taxon>
        <taxon>Pseudomonadati</taxon>
        <taxon>Pseudomonadota</taxon>
        <taxon>Alphaproteobacteria</taxon>
        <taxon>Rickettsiales</taxon>
        <taxon>Anaplasmataceae</taxon>
        <taxon>Ehrlichia</taxon>
    </lineage>
</organism>
<protein>
    <submittedName>
        <fullName evidence="2">Uncharacterized protein</fullName>
    </submittedName>
</protein>
<reference evidence="2 3" key="1">
    <citation type="journal article" date="2006" name="PLoS Genet.">
        <title>Comparative genomics of emerging human ehrlichiosis agents.</title>
        <authorList>
            <person name="Dunning Hotopp J.C."/>
            <person name="Lin M."/>
            <person name="Madupu R."/>
            <person name="Crabtree J."/>
            <person name="Angiuoli S.V."/>
            <person name="Eisen J.A."/>
            <person name="Seshadri R."/>
            <person name="Ren Q."/>
            <person name="Wu M."/>
            <person name="Utterback T.R."/>
            <person name="Smith S."/>
            <person name="Lewis M."/>
            <person name="Khouri H."/>
            <person name="Zhang C."/>
            <person name="Niu H."/>
            <person name="Lin Q."/>
            <person name="Ohashi N."/>
            <person name="Zhi N."/>
            <person name="Nelson W."/>
            <person name="Brinkac L.M."/>
            <person name="Dodson R.J."/>
            <person name="Rosovitz M.J."/>
            <person name="Sundaram J."/>
            <person name="Daugherty S.C."/>
            <person name="Davidsen T."/>
            <person name="Durkin A.S."/>
            <person name="Gwinn M."/>
            <person name="Haft D.H."/>
            <person name="Selengut J.D."/>
            <person name="Sullivan S.A."/>
            <person name="Zafar N."/>
            <person name="Zhou L."/>
            <person name="Benahmed F."/>
            <person name="Forberger H."/>
            <person name="Halpin R."/>
            <person name="Mulligan S."/>
            <person name="Robinson J."/>
            <person name="White O."/>
            <person name="Rikihisa Y."/>
            <person name="Tettelin H."/>
        </authorList>
    </citation>
    <scope>NUCLEOTIDE SEQUENCE [LARGE SCALE GENOMIC DNA]</scope>
    <source>
        <strain evidence="3">ATCC VR-367 / Miyayama</strain>
    </source>
</reference>
<keyword evidence="1" id="KW-1133">Transmembrane helix</keyword>
<dbReference type="STRING" id="222891.NSE_0147"/>
<evidence type="ECO:0000313" key="3">
    <source>
        <dbReference type="Proteomes" id="UP000001942"/>
    </source>
</evidence>
<keyword evidence="1" id="KW-0812">Transmembrane</keyword>
<keyword evidence="3" id="KW-1185">Reference proteome</keyword>
<evidence type="ECO:0000313" key="2">
    <source>
        <dbReference type="EMBL" id="ABD46343.1"/>
    </source>
</evidence>
<name>Q2GEQ0_EHRS3</name>
<dbReference type="KEGG" id="nse:NSE_0147"/>
<gene>
    <name evidence="2" type="ordered locus">NSE_0147</name>
</gene>
<keyword evidence="1" id="KW-0472">Membrane</keyword>
<sequence length="72" mass="8043">MVKGLRSPVLGDNKRVRPRSWTPLKGPIMQAKRKFYSSVLFSGFALSLVIVSAYIVLFGCVCTNRLLPESLE</sequence>
<dbReference type="HOGENOM" id="CLU_2718226_0_0_5"/>
<proteinExistence type="predicted"/>
<dbReference type="Proteomes" id="UP000001942">
    <property type="component" value="Chromosome"/>
</dbReference>
<dbReference type="AlphaFoldDB" id="Q2GEQ0"/>